<dbReference type="OrthoDB" id="270970at2759"/>
<dbReference type="GO" id="GO:0061891">
    <property type="term" value="F:calcium ion sensor activity"/>
    <property type="evidence" value="ECO:0000318"/>
    <property type="project" value="GO_Central"/>
</dbReference>
<dbReference type="GO" id="GO:0017158">
    <property type="term" value="P:regulation of calcium ion-dependent exocytosis"/>
    <property type="evidence" value="ECO:0000318"/>
    <property type="project" value="GO_Central"/>
</dbReference>
<keyword evidence="4" id="KW-1185">Reference proteome</keyword>
<dbReference type="GO" id="GO:0016192">
    <property type="term" value="P:vesicle-mediated transport"/>
    <property type="evidence" value="ECO:0000318"/>
    <property type="project" value="GO_Central"/>
</dbReference>
<accession>A0A7M7PRU4</accession>
<proteinExistence type="predicted"/>
<feature type="domain" description="C2" evidence="2">
    <location>
        <begin position="202"/>
        <end position="329"/>
    </location>
</feature>
<protein>
    <recommendedName>
        <fullName evidence="2">C2 domain-containing protein</fullName>
    </recommendedName>
</protein>
<dbReference type="AlphaFoldDB" id="A0A7M7PRU4"/>
<dbReference type="GO" id="GO:0045202">
    <property type="term" value="C:synapse"/>
    <property type="evidence" value="ECO:0007669"/>
    <property type="project" value="GOC"/>
</dbReference>
<sequence length="481" mass="53960">MEDRNLGLTESCHPVTINVPSKIPKKSYISARNDAAAILQTIRVQQELSNGHMPAQFNGVAGSRTPDDDSLVDTQSTRDFYDTPSSTSGSREDITRKNSTSRVFDRIIQEASRLPSHISHKVSKKISAPEMQDIPEGLAPPASNGHGHVKRTFRWKTKRAVSVPTRPKLVASPGGQQSPISLSSESARNRSASADNLLKPEPIGTLHIQLCHRTQDEQLIVTICRAEELEITDKPYASEPCVNPYVYIRGCILPGQRKRFKSKNAQQLRNPVWNEEFILQDISFSAVWQMTLRFSVVYRAGPGSRPVMTGFCSLPLRDLELHQPVDRTLYVIQSSSQASPMGDIHLSVCYQPDSYRIVFLVYGARDLPRSTIIGTLHSCTRIEMLYNDWRVSKQKTHLVRETHDPSWNDQLVFTLPEGNSRLQGVTFVVSLVHRDVVKGGHVVGRVELGWSSTCEELEHWVDIMNNPNRPIASWLALQSPD</sequence>
<reference evidence="4" key="1">
    <citation type="submission" date="2015-02" db="EMBL/GenBank/DDBJ databases">
        <title>Genome sequencing for Strongylocentrotus purpuratus.</title>
        <authorList>
            <person name="Murali S."/>
            <person name="Liu Y."/>
            <person name="Vee V."/>
            <person name="English A."/>
            <person name="Wang M."/>
            <person name="Skinner E."/>
            <person name="Han Y."/>
            <person name="Muzny D.M."/>
            <person name="Worley K.C."/>
            <person name="Gibbs R.A."/>
        </authorList>
    </citation>
    <scope>NUCLEOTIDE SEQUENCE</scope>
</reference>
<feature type="compositionally biased region" description="Polar residues" evidence="1">
    <location>
        <begin position="72"/>
        <end position="89"/>
    </location>
</feature>
<dbReference type="GO" id="GO:0005886">
    <property type="term" value="C:plasma membrane"/>
    <property type="evidence" value="ECO:0000318"/>
    <property type="project" value="GO_Central"/>
</dbReference>
<organism evidence="3 4">
    <name type="scientific">Strongylocentrotus purpuratus</name>
    <name type="common">Purple sea urchin</name>
    <dbReference type="NCBI Taxonomy" id="7668"/>
    <lineage>
        <taxon>Eukaryota</taxon>
        <taxon>Metazoa</taxon>
        <taxon>Echinodermata</taxon>
        <taxon>Eleutherozoa</taxon>
        <taxon>Echinozoa</taxon>
        <taxon>Echinoidea</taxon>
        <taxon>Euechinoidea</taxon>
        <taxon>Echinacea</taxon>
        <taxon>Camarodonta</taxon>
        <taxon>Echinidea</taxon>
        <taxon>Strongylocentrotidae</taxon>
        <taxon>Strongylocentrotus</taxon>
    </lineage>
</organism>
<dbReference type="Pfam" id="PF00168">
    <property type="entry name" value="C2"/>
    <property type="match status" value="2"/>
</dbReference>
<dbReference type="PANTHER" id="PTHR10024">
    <property type="entry name" value="SYNAPTOTAGMIN"/>
    <property type="match status" value="1"/>
</dbReference>
<evidence type="ECO:0000313" key="4">
    <source>
        <dbReference type="Proteomes" id="UP000007110"/>
    </source>
</evidence>
<dbReference type="InParanoid" id="A0A7M7PRU4"/>
<evidence type="ECO:0000313" key="3">
    <source>
        <dbReference type="EnsemblMetazoa" id="XP_030855080"/>
    </source>
</evidence>
<evidence type="ECO:0000259" key="2">
    <source>
        <dbReference type="PROSITE" id="PS50004"/>
    </source>
</evidence>
<dbReference type="EnsemblMetazoa" id="XM_030999220">
    <property type="protein sequence ID" value="XP_030855080"/>
    <property type="gene ID" value="LOC100893577"/>
</dbReference>
<dbReference type="GO" id="GO:0005544">
    <property type="term" value="F:calcium-dependent phospholipid binding"/>
    <property type="evidence" value="ECO:0000318"/>
    <property type="project" value="GO_Central"/>
</dbReference>
<feature type="domain" description="C2" evidence="2">
    <location>
        <begin position="340"/>
        <end position="475"/>
    </location>
</feature>
<feature type="compositionally biased region" description="Low complexity" evidence="1">
    <location>
        <begin position="181"/>
        <end position="197"/>
    </location>
</feature>
<evidence type="ECO:0000256" key="1">
    <source>
        <dbReference type="SAM" id="MobiDB-lite"/>
    </source>
</evidence>
<dbReference type="KEGG" id="spu:100893577"/>
<dbReference type="InterPro" id="IPR035892">
    <property type="entry name" value="C2_domain_sf"/>
</dbReference>
<dbReference type="SMART" id="SM00239">
    <property type="entry name" value="C2"/>
    <property type="match status" value="2"/>
</dbReference>
<dbReference type="Proteomes" id="UP000007110">
    <property type="component" value="Unassembled WGS sequence"/>
</dbReference>
<feature type="region of interest" description="Disordered" evidence="1">
    <location>
        <begin position="164"/>
        <end position="198"/>
    </location>
</feature>
<name>A0A7M7PRU4_STRPU</name>
<feature type="region of interest" description="Disordered" evidence="1">
    <location>
        <begin position="59"/>
        <end position="99"/>
    </location>
</feature>
<dbReference type="Gene3D" id="2.60.40.150">
    <property type="entry name" value="C2 domain"/>
    <property type="match status" value="2"/>
</dbReference>
<dbReference type="PANTHER" id="PTHR10024:SF374">
    <property type="entry name" value="C2 DOMAIN-CONTAINING PROTEIN"/>
    <property type="match status" value="1"/>
</dbReference>
<dbReference type="GO" id="GO:0070382">
    <property type="term" value="C:exocytic vesicle"/>
    <property type="evidence" value="ECO:0000318"/>
    <property type="project" value="GO_Central"/>
</dbReference>
<dbReference type="RefSeq" id="XP_030855080.1">
    <property type="nucleotide sequence ID" value="XM_030999220.1"/>
</dbReference>
<dbReference type="GO" id="GO:0000149">
    <property type="term" value="F:SNARE binding"/>
    <property type="evidence" value="ECO:0000318"/>
    <property type="project" value="GO_Central"/>
</dbReference>
<dbReference type="GO" id="GO:0007268">
    <property type="term" value="P:chemical synaptic transmission"/>
    <property type="evidence" value="ECO:0000318"/>
    <property type="project" value="GO_Central"/>
</dbReference>
<dbReference type="PROSITE" id="PS50004">
    <property type="entry name" value="C2"/>
    <property type="match status" value="2"/>
</dbReference>
<dbReference type="CDD" id="cd00276">
    <property type="entry name" value="C2B_Synaptotagmin"/>
    <property type="match status" value="1"/>
</dbReference>
<dbReference type="InterPro" id="IPR000008">
    <property type="entry name" value="C2_dom"/>
</dbReference>
<dbReference type="OMA" id="CEELEHW"/>
<dbReference type="GeneID" id="100893577"/>
<reference evidence="3" key="2">
    <citation type="submission" date="2021-01" db="UniProtKB">
        <authorList>
            <consortium name="EnsemblMetazoa"/>
        </authorList>
    </citation>
    <scope>IDENTIFICATION</scope>
</reference>
<dbReference type="SUPFAM" id="SSF49562">
    <property type="entry name" value="C2 domain (Calcium/lipid-binding domain, CaLB)"/>
    <property type="match status" value="2"/>
</dbReference>